<dbReference type="RefSeq" id="WP_232594787.1">
    <property type="nucleotide sequence ID" value="NZ_BSPD01000094.1"/>
</dbReference>
<comment type="caution">
    <text evidence="3">The sequence shown here is derived from an EMBL/GenBank/DDBJ whole genome shotgun (WGS) entry which is preliminary data.</text>
</comment>
<protein>
    <submittedName>
        <fullName evidence="3">AraC family transcriptional regulator</fullName>
    </submittedName>
</protein>
<feature type="domain" description="HTH araC/xylS-type" evidence="2">
    <location>
        <begin position="232"/>
        <end position="328"/>
    </location>
</feature>
<dbReference type="GO" id="GO:0000976">
    <property type="term" value="F:transcription cis-regulatory region binding"/>
    <property type="evidence" value="ECO:0007669"/>
    <property type="project" value="TreeGrafter"/>
</dbReference>
<dbReference type="PANTHER" id="PTHR47894">
    <property type="entry name" value="HTH-TYPE TRANSCRIPTIONAL REGULATOR GADX"/>
    <property type="match status" value="1"/>
</dbReference>
<name>A0AA37TAL5_9GAMM</name>
<accession>A0AA37TAL5</accession>
<dbReference type="PANTHER" id="PTHR47894:SF1">
    <property type="entry name" value="HTH-TYPE TRANSCRIPTIONAL REGULATOR VQSM"/>
    <property type="match status" value="1"/>
</dbReference>
<evidence type="ECO:0000313" key="3">
    <source>
        <dbReference type="EMBL" id="GLS27973.1"/>
    </source>
</evidence>
<evidence type="ECO:0000313" key="4">
    <source>
        <dbReference type="Proteomes" id="UP001156870"/>
    </source>
</evidence>
<dbReference type="InterPro" id="IPR018060">
    <property type="entry name" value="HTH_AraC"/>
</dbReference>
<reference evidence="3 4" key="1">
    <citation type="journal article" date="2014" name="Int. J. Syst. Evol. Microbiol.">
        <title>Complete genome sequence of Corynebacterium casei LMG S-19264T (=DSM 44701T), isolated from a smear-ripened cheese.</title>
        <authorList>
            <consortium name="US DOE Joint Genome Institute (JGI-PGF)"/>
            <person name="Walter F."/>
            <person name="Albersmeier A."/>
            <person name="Kalinowski J."/>
            <person name="Ruckert C."/>
        </authorList>
    </citation>
    <scope>NUCLEOTIDE SEQUENCE [LARGE SCALE GENOMIC DNA]</scope>
    <source>
        <strain evidence="3 4">NBRC 110095</strain>
    </source>
</reference>
<keyword evidence="1" id="KW-0238">DNA-binding</keyword>
<dbReference type="Gene3D" id="1.10.10.60">
    <property type="entry name" value="Homeodomain-like"/>
    <property type="match status" value="1"/>
</dbReference>
<keyword evidence="4" id="KW-1185">Reference proteome</keyword>
<sequence>MSSEKYFYLCRQEFNKILSSATKNSEKNSKKENQTVSTTVDLKACFDLCNHFFDKSNEESFGFSQRPLKRGTNDFVYSGVLRCTSVKEALFFVAQAFNVAHGGDYNFVTCCSDFTKYIVNDESFHYQKDENPLIIELALLQLYITLCYLSNFTLELSAFYTKRKQPIRNSKLLSAFKCPIHYEHSQYELIFKNTHSQKTLKKASLNEIKLQAIPGYLRHILSTSTINNLSDKYLIFEVEKAIRNGILSQQKVAEILAMSAPTLRRRLNLANTNFRSISDRVLSELTAELMRKNMDHQKISELLGYSDIRSYRRAYKRWFNNKPALNNR</sequence>
<organism evidence="3 4">
    <name type="scientific">Marinibactrum halimedae</name>
    <dbReference type="NCBI Taxonomy" id="1444977"/>
    <lineage>
        <taxon>Bacteria</taxon>
        <taxon>Pseudomonadati</taxon>
        <taxon>Pseudomonadota</taxon>
        <taxon>Gammaproteobacteria</taxon>
        <taxon>Cellvibrionales</taxon>
        <taxon>Cellvibrionaceae</taxon>
        <taxon>Marinibactrum</taxon>
    </lineage>
</organism>
<dbReference type="Proteomes" id="UP001156870">
    <property type="component" value="Unassembled WGS sequence"/>
</dbReference>
<dbReference type="GO" id="GO:0003700">
    <property type="term" value="F:DNA-binding transcription factor activity"/>
    <property type="evidence" value="ECO:0007669"/>
    <property type="project" value="InterPro"/>
</dbReference>
<evidence type="ECO:0000256" key="1">
    <source>
        <dbReference type="ARBA" id="ARBA00023125"/>
    </source>
</evidence>
<dbReference type="AlphaFoldDB" id="A0AA37TAL5"/>
<gene>
    <name evidence="3" type="ORF">GCM10007877_36920</name>
</gene>
<dbReference type="PROSITE" id="PS01124">
    <property type="entry name" value="HTH_ARAC_FAMILY_2"/>
    <property type="match status" value="1"/>
</dbReference>
<proteinExistence type="predicted"/>
<evidence type="ECO:0000259" key="2">
    <source>
        <dbReference type="PROSITE" id="PS01124"/>
    </source>
</evidence>
<dbReference type="EMBL" id="BSPD01000094">
    <property type="protein sequence ID" value="GLS27973.1"/>
    <property type="molecule type" value="Genomic_DNA"/>
</dbReference>
<dbReference type="GO" id="GO:0005829">
    <property type="term" value="C:cytosol"/>
    <property type="evidence" value="ECO:0007669"/>
    <property type="project" value="TreeGrafter"/>
</dbReference>